<dbReference type="GO" id="GO:0016301">
    <property type="term" value="F:kinase activity"/>
    <property type="evidence" value="ECO:0007669"/>
    <property type="project" value="UniProtKB-KW"/>
</dbReference>
<evidence type="ECO:0000259" key="5">
    <source>
        <dbReference type="Pfam" id="PF00370"/>
    </source>
</evidence>
<dbReference type="AlphaFoldDB" id="A0A443LHR5"/>
<evidence type="ECO:0000259" key="6">
    <source>
        <dbReference type="Pfam" id="PF02782"/>
    </source>
</evidence>
<dbReference type="CDD" id="cd07802">
    <property type="entry name" value="ASKHA_NBD_FGGY_EcLyxK-like"/>
    <property type="match status" value="1"/>
</dbReference>
<dbReference type="InterPro" id="IPR018485">
    <property type="entry name" value="FGGY_C"/>
</dbReference>
<dbReference type="GO" id="GO:0005975">
    <property type="term" value="P:carbohydrate metabolic process"/>
    <property type="evidence" value="ECO:0007669"/>
    <property type="project" value="InterPro"/>
</dbReference>
<dbReference type="InterPro" id="IPR018484">
    <property type="entry name" value="FGGY_N"/>
</dbReference>
<dbReference type="Pfam" id="PF02782">
    <property type="entry name" value="FGGY_C"/>
    <property type="match status" value="1"/>
</dbReference>
<comment type="caution">
    <text evidence="7">The sequence shown here is derived from an EMBL/GenBank/DDBJ whole genome shotgun (WGS) entry which is preliminary data.</text>
</comment>
<evidence type="ECO:0000256" key="3">
    <source>
        <dbReference type="ARBA" id="ARBA00022777"/>
    </source>
</evidence>
<proteinExistence type="inferred from homology"/>
<evidence type="ECO:0000313" key="8">
    <source>
        <dbReference type="Proteomes" id="UP000286594"/>
    </source>
</evidence>
<dbReference type="OrthoDB" id="9805576at2"/>
<comment type="similarity">
    <text evidence="1 4">Belongs to the FGGY kinase family.</text>
</comment>
<dbReference type="SUPFAM" id="SSF53067">
    <property type="entry name" value="Actin-like ATPase domain"/>
    <property type="match status" value="2"/>
</dbReference>
<keyword evidence="3 4" id="KW-0418">Kinase</keyword>
<evidence type="ECO:0000256" key="1">
    <source>
        <dbReference type="ARBA" id="ARBA00009156"/>
    </source>
</evidence>
<dbReference type="EMBL" id="SAVB01000010">
    <property type="protein sequence ID" value="RWR48668.1"/>
    <property type="molecule type" value="Genomic_DNA"/>
</dbReference>
<keyword evidence="8" id="KW-1185">Reference proteome</keyword>
<dbReference type="Gene3D" id="3.30.420.40">
    <property type="match status" value="2"/>
</dbReference>
<dbReference type="PANTHER" id="PTHR43095:SF3">
    <property type="entry name" value="L-XYLULOSE_3-KETO-L-GULONATE KINASE"/>
    <property type="match status" value="1"/>
</dbReference>
<evidence type="ECO:0000256" key="2">
    <source>
        <dbReference type="ARBA" id="ARBA00022679"/>
    </source>
</evidence>
<gene>
    <name evidence="7" type="ORF">EOW65_09200</name>
</gene>
<feature type="domain" description="Carbohydrate kinase FGGY C-terminal" evidence="6">
    <location>
        <begin position="261"/>
        <end position="452"/>
    </location>
</feature>
<dbReference type="Proteomes" id="UP000286594">
    <property type="component" value="Unassembled WGS sequence"/>
</dbReference>
<dbReference type="InterPro" id="IPR018483">
    <property type="entry name" value="Carb_kinase_FGGY_CS"/>
</dbReference>
<feature type="domain" description="Carbohydrate kinase FGGY N-terminal" evidence="5">
    <location>
        <begin position="5"/>
        <end position="245"/>
    </location>
</feature>
<organism evidence="7 8">
    <name type="scientific">Paenirhodobacter ferrireducens</name>
    <dbReference type="NCBI Taxonomy" id="1215032"/>
    <lineage>
        <taxon>Bacteria</taxon>
        <taxon>Pseudomonadati</taxon>
        <taxon>Pseudomonadota</taxon>
        <taxon>Alphaproteobacteria</taxon>
        <taxon>Rhodobacterales</taxon>
        <taxon>Rhodobacter group</taxon>
        <taxon>Paenirhodobacter</taxon>
    </lineage>
</organism>
<keyword evidence="2 4" id="KW-0808">Transferase</keyword>
<evidence type="ECO:0000313" key="7">
    <source>
        <dbReference type="EMBL" id="RWR48668.1"/>
    </source>
</evidence>
<dbReference type="RefSeq" id="WP_128148749.1">
    <property type="nucleotide sequence ID" value="NZ_SAVB01000010.1"/>
</dbReference>
<reference evidence="7 8" key="1">
    <citation type="submission" date="2019-01" db="EMBL/GenBank/DDBJ databases">
        <title>Sinorhodobacter populi sp. nov. isolated from the symptomatic bark tissue of Populus euramericana canker.</title>
        <authorList>
            <person name="Xu G."/>
        </authorList>
    </citation>
    <scope>NUCLEOTIDE SEQUENCE [LARGE SCALE GENOMIC DNA]</scope>
    <source>
        <strain evidence="7 8">CCTCC AB2012026</strain>
    </source>
</reference>
<evidence type="ECO:0000256" key="4">
    <source>
        <dbReference type="RuleBase" id="RU003733"/>
    </source>
</evidence>
<accession>A0A443LHR5</accession>
<dbReference type="GO" id="GO:0016773">
    <property type="term" value="F:phosphotransferase activity, alcohol group as acceptor"/>
    <property type="evidence" value="ECO:0007669"/>
    <property type="project" value="InterPro"/>
</dbReference>
<name>A0A443LHR5_9RHOB</name>
<dbReference type="PANTHER" id="PTHR43095">
    <property type="entry name" value="SUGAR KINASE"/>
    <property type="match status" value="1"/>
</dbReference>
<dbReference type="InterPro" id="IPR000577">
    <property type="entry name" value="Carb_kinase_FGGY"/>
</dbReference>
<dbReference type="PIRSF" id="PIRSF000538">
    <property type="entry name" value="GlpK"/>
    <property type="match status" value="1"/>
</dbReference>
<dbReference type="PROSITE" id="PS00445">
    <property type="entry name" value="FGGY_KINASES_2"/>
    <property type="match status" value="1"/>
</dbReference>
<dbReference type="InterPro" id="IPR050406">
    <property type="entry name" value="FGGY_Carb_Kinase"/>
</dbReference>
<protein>
    <submittedName>
        <fullName evidence="7">Carbohydrate kinase</fullName>
    </submittedName>
</protein>
<sequence length="518" mass="54620">MAKLFIGVDAGGTMVKVAAFDAEGHELGCEHRPNPMTFPHPGWTERDPDVMWRNAAAAIRDLLARMAIDPADVAVVTASGYGAGIFLLDHAGRPVRPALGSTDSRAAGLVARWRRNGLATELPLAVSQGVWTGQTSVLLAWFQEHEPEVAERTAHVLSCKDFLTYRLSGTISTDPTDAGCAGVLDLARGCYAADALREAGLRRWLDKLPPIGPAGELVGAVTPDAAALTGLRAGTPVARGVYDVVGCSLASGFTGTDQLGVVAGTFSINSTLHRAPCLDPMPTLQSPYPGAPGHYIATIATPTSASNLEWLCRTMLAAEAERAHRAGRSIYDICSELVAEGIERESDALFLPYLFGGPDGVPGALFGLTAGSSLGDVLRAVFEGIVFAHRTDIDYLLGGGASARPKQVLLAGGPSKSHVWSQMFCDVIGLPLTVAEGSEFGAKGAAICGAVAIGAASDIPVAIARMTRVARRYTPRTERLVRIDCQYDRFRRMSRQLSDAWMPAGPEPSPSCFEGAQA</sequence>
<dbReference type="Pfam" id="PF00370">
    <property type="entry name" value="FGGY_N"/>
    <property type="match status" value="1"/>
</dbReference>
<dbReference type="InterPro" id="IPR043129">
    <property type="entry name" value="ATPase_NBD"/>
</dbReference>